<name>A0A388LUT8_CHABU</name>
<reference evidence="2 3" key="1">
    <citation type="journal article" date="2018" name="Cell">
        <title>The Chara Genome: Secondary Complexity and Implications for Plant Terrestrialization.</title>
        <authorList>
            <person name="Nishiyama T."/>
            <person name="Sakayama H."/>
            <person name="Vries J.D."/>
            <person name="Buschmann H."/>
            <person name="Saint-Marcoux D."/>
            <person name="Ullrich K.K."/>
            <person name="Haas F.B."/>
            <person name="Vanderstraeten L."/>
            <person name="Becker D."/>
            <person name="Lang D."/>
            <person name="Vosolsobe S."/>
            <person name="Rombauts S."/>
            <person name="Wilhelmsson P.K.I."/>
            <person name="Janitza P."/>
            <person name="Kern R."/>
            <person name="Heyl A."/>
            <person name="Rumpler F."/>
            <person name="Villalobos L.I.A.C."/>
            <person name="Clay J.M."/>
            <person name="Skokan R."/>
            <person name="Toyoda A."/>
            <person name="Suzuki Y."/>
            <person name="Kagoshima H."/>
            <person name="Schijlen E."/>
            <person name="Tajeshwar N."/>
            <person name="Catarino B."/>
            <person name="Hetherington A.J."/>
            <person name="Saltykova A."/>
            <person name="Bonnot C."/>
            <person name="Breuninger H."/>
            <person name="Symeonidi A."/>
            <person name="Radhakrishnan G.V."/>
            <person name="Van Nieuwerburgh F."/>
            <person name="Deforce D."/>
            <person name="Chang C."/>
            <person name="Karol K.G."/>
            <person name="Hedrich R."/>
            <person name="Ulvskov P."/>
            <person name="Glockner G."/>
            <person name="Delwiche C.F."/>
            <person name="Petrasek J."/>
            <person name="Van de Peer Y."/>
            <person name="Friml J."/>
            <person name="Beilby M."/>
            <person name="Dolan L."/>
            <person name="Kohara Y."/>
            <person name="Sugano S."/>
            <person name="Fujiyama A."/>
            <person name="Delaux P.-M."/>
            <person name="Quint M."/>
            <person name="TheiBen G."/>
            <person name="Hagemann M."/>
            <person name="Harholt J."/>
            <person name="Dunand C."/>
            <person name="Zachgo S."/>
            <person name="Langdale J."/>
            <person name="Maumus F."/>
            <person name="Straeten D.V.D."/>
            <person name="Gould S.B."/>
            <person name="Rensing S.A."/>
        </authorList>
    </citation>
    <scope>NUCLEOTIDE SEQUENCE [LARGE SCALE GENOMIC DNA]</scope>
    <source>
        <strain evidence="2 3">S276</strain>
    </source>
</reference>
<keyword evidence="3" id="KW-1185">Reference proteome</keyword>
<protein>
    <submittedName>
        <fullName evidence="2">Uncharacterized protein</fullName>
    </submittedName>
</protein>
<evidence type="ECO:0000313" key="2">
    <source>
        <dbReference type="EMBL" id="GBG86003.1"/>
    </source>
</evidence>
<feature type="compositionally biased region" description="Basic and acidic residues" evidence="1">
    <location>
        <begin position="62"/>
        <end position="176"/>
    </location>
</feature>
<dbReference type="STRING" id="69332.A0A388LUT8"/>
<evidence type="ECO:0000313" key="3">
    <source>
        <dbReference type="Proteomes" id="UP000265515"/>
    </source>
</evidence>
<proteinExistence type="predicted"/>
<gene>
    <name evidence="2" type="ORF">CBR_g40816</name>
</gene>
<dbReference type="EMBL" id="BFEA01000543">
    <property type="protein sequence ID" value="GBG86003.1"/>
    <property type="molecule type" value="Genomic_DNA"/>
</dbReference>
<comment type="caution">
    <text evidence="2">The sequence shown here is derived from an EMBL/GenBank/DDBJ whole genome shotgun (WGS) entry which is preliminary data.</text>
</comment>
<dbReference type="Proteomes" id="UP000265515">
    <property type="component" value="Unassembled WGS sequence"/>
</dbReference>
<feature type="compositionally biased region" description="Basic and acidic residues" evidence="1">
    <location>
        <begin position="42"/>
        <end position="54"/>
    </location>
</feature>
<accession>A0A388LUT8</accession>
<evidence type="ECO:0000256" key="1">
    <source>
        <dbReference type="SAM" id="MobiDB-lite"/>
    </source>
</evidence>
<dbReference type="Gramene" id="GBG86003">
    <property type="protein sequence ID" value="GBG86003"/>
    <property type="gene ID" value="CBR_g40816"/>
</dbReference>
<sequence length="255" mass="28415">MRKKTKSWKAPSGPNSKGRDRVLKDPAPRKDEAKKTPPPLPRNEERVEVEKGAKGPDAPSSGEKDLEKPPEPDTKIDIDAEKDQGEKELGEKDAMDEDKIAAGREKRKREEDPVEEREKAEEELEEGRRKEREFGGNRKGVEEEKEEDGGKGGKEVDEEEAKPPSPKDKEGCKGKEWEEDMSEAASSSDSEMSEDSDEGEDDTDGEEIGLAAIKTPEHAAVKIFHNEMFEDKTEMRAVKTLDVGDSSSDDDFVDC</sequence>
<dbReference type="AlphaFoldDB" id="A0A388LUT8"/>
<feature type="region of interest" description="Disordered" evidence="1">
    <location>
        <begin position="1"/>
        <end position="214"/>
    </location>
</feature>
<organism evidence="2 3">
    <name type="scientific">Chara braunii</name>
    <name type="common">Braun's stonewort</name>
    <dbReference type="NCBI Taxonomy" id="69332"/>
    <lineage>
        <taxon>Eukaryota</taxon>
        <taxon>Viridiplantae</taxon>
        <taxon>Streptophyta</taxon>
        <taxon>Charophyceae</taxon>
        <taxon>Charales</taxon>
        <taxon>Characeae</taxon>
        <taxon>Chara</taxon>
    </lineage>
</organism>
<feature type="compositionally biased region" description="Acidic residues" evidence="1">
    <location>
        <begin position="191"/>
        <end position="207"/>
    </location>
</feature>
<feature type="compositionally biased region" description="Basic and acidic residues" evidence="1">
    <location>
        <begin position="17"/>
        <end position="35"/>
    </location>
</feature>